<dbReference type="Gene3D" id="1.20.910.10">
    <property type="entry name" value="Heme oxygenase-like"/>
    <property type="match status" value="1"/>
</dbReference>
<protein>
    <submittedName>
        <fullName evidence="2">Uncharacterized protein</fullName>
    </submittedName>
</protein>
<reference evidence="2 3" key="1">
    <citation type="submission" date="2024-03" db="EMBL/GenBank/DDBJ databases">
        <authorList>
            <person name="Gkanogiannis A."/>
            <person name="Becerra Lopez-Lavalle L."/>
        </authorList>
    </citation>
    <scope>NUCLEOTIDE SEQUENCE [LARGE SCALE GENOMIC DNA]</scope>
</reference>
<evidence type="ECO:0000313" key="2">
    <source>
        <dbReference type="EMBL" id="CAK9317177.1"/>
    </source>
</evidence>
<evidence type="ECO:0000256" key="1">
    <source>
        <dbReference type="ARBA" id="ARBA00006134"/>
    </source>
</evidence>
<comment type="similarity">
    <text evidence="1">Belongs to the heme oxygenase family.</text>
</comment>
<keyword evidence="3" id="KW-1185">Reference proteome</keyword>
<proteinExistence type="inferred from homology"/>
<dbReference type="InterPro" id="IPR016084">
    <property type="entry name" value="Haem_Oase-like_multi-hlx"/>
</dbReference>
<accession>A0ABP0Y9L9</accession>
<sequence length="111" mass="13096">MIMMRTGMVHRLGNRAWMDSLNTWLIVSSSSALWSKSLMNPATLLVSERLLEGRKLEFYTWVKAAEELLKNVREKLNMLGEHWSRDEKNKCLREATKSFRFLEQIVRLIIL</sequence>
<dbReference type="PANTHER" id="PTHR35703:SF1">
    <property type="entry name" value="INACTIVE HEME OXYGENASE 2, CHLOROPLASTIC-RELATED"/>
    <property type="match status" value="1"/>
</dbReference>
<dbReference type="SUPFAM" id="SSF48613">
    <property type="entry name" value="Heme oxygenase-like"/>
    <property type="match status" value="1"/>
</dbReference>
<organism evidence="2 3">
    <name type="scientific">Citrullus colocynthis</name>
    <name type="common">colocynth</name>
    <dbReference type="NCBI Taxonomy" id="252529"/>
    <lineage>
        <taxon>Eukaryota</taxon>
        <taxon>Viridiplantae</taxon>
        <taxon>Streptophyta</taxon>
        <taxon>Embryophyta</taxon>
        <taxon>Tracheophyta</taxon>
        <taxon>Spermatophyta</taxon>
        <taxon>Magnoliopsida</taxon>
        <taxon>eudicotyledons</taxon>
        <taxon>Gunneridae</taxon>
        <taxon>Pentapetalae</taxon>
        <taxon>rosids</taxon>
        <taxon>fabids</taxon>
        <taxon>Cucurbitales</taxon>
        <taxon>Cucurbitaceae</taxon>
        <taxon>Benincaseae</taxon>
        <taxon>Citrullus</taxon>
    </lineage>
</organism>
<dbReference type="PANTHER" id="PTHR35703">
    <property type="entry name" value="HEME OXYGENASE 1, CHLOROPLASTIC-RELATED"/>
    <property type="match status" value="1"/>
</dbReference>
<name>A0ABP0Y9L9_9ROSI</name>
<dbReference type="EMBL" id="OZ021737">
    <property type="protein sequence ID" value="CAK9317177.1"/>
    <property type="molecule type" value="Genomic_DNA"/>
</dbReference>
<gene>
    <name evidence="2" type="ORF">CITCOLO1_LOCUS9076</name>
</gene>
<dbReference type="InterPro" id="IPR016951">
    <property type="entry name" value="Haem_Oase_decyc_pln"/>
</dbReference>
<dbReference type="Proteomes" id="UP001642487">
    <property type="component" value="Chromosome 3"/>
</dbReference>
<evidence type="ECO:0000313" key="3">
    <source>
        <dbReference type="Proteomes" id="UP001642487"/>
    </source>
</evidence>